<dbReference type="GO" id="GO:0016887">
    <property type="term" value="F:ATP hydrolysis activity"/>
    <property type="evidence" value="ECO:0007669"/>
    <property type="project" value="InterPro"/>
</dbReference>
<dbReference type="GO" id="GO:0005524">
    <property type="term" value="F:ATP binding"/>
    <property type="evidence" value="ECO:0007669"/>
    <property type="project" value="UniProtKB-KW"/>
</dbReference>
<dbReference type="PANTHER" id="PTHR42960">
    <property type="entry name" value="YCF46 PROTEIN"/>
    <property type="match status" value="1"/>
</dbReference>
<dbReference type="STRING" id="1173020.Cha6605_1599"/>
<dbReference type="eggNOG" id="COG0464">
    <property type="taxonomic scope" value="Bacteria"/>
</dbReference>
<dbReference type="SUPFAM" id="SSF52540">
    <property type="entry name" value="P-loop containing nucleoside triphosphate hydrolases"/>
    <property type="match status" value="1"/>
</dbReference>
<evidence type="ECO:0000256" key="2">
    <source>
        <dbReference type="ARBA" id="ARBA00022840"/>
    </source>
</evidence>
<accession>K9UEA3</accession>
<feature type="region of interest" description="Disordered" evidence="5">
    <location>
        <begin position="455"/>
        <end position="480"/>
    </location>
</feature>
<dbReference type="SMART" id="SM00382">
    <property type="entry name" value="AAA"/>
    <property type="match status" value="1"/>
</dbReference>
<evidence type="ECO:0000313" key="8">
    <source>
        <dbReference type="Proteomes" id="UP000010366"/>
    </source>
</evidence>
<evidence type="ECO:0000256" key="1">
    <source>
        <dbReference type="ARBA" id="ARBA00022741"/>
    </source>
</evidence>
<sequence length="480" mass="54301">MLACETHQLEIVVLRCDPIDAPAVPLRLGIGKFPTWSIARSPDPLSDLDRLIQPIDLVSAGGTQIWADYLSALACLERMEQQIVYDRLRSIYFQEFDRPTSIYILQTDLTPIPSALGFLVEERIVELPSGTEIYELLGKYALPQDDRLIRLSMGLSHADLEGCLRKIDPHRDPYAQVERFRSKRMALKGIRYMPPPQHTEIGGLDLLVRWIEDLEYRLSAAAEAIGLPYPKGVLLAGAPGTGKTFAAYAIAAQTASPVFALSIDYVIEGGGLALPKLLTTIESCAPCILFVDEIEKLFGQGIDRRILATFLTWLNDKLAKVFVIGTLNRMAEVPIEMTRSGRFDRTFFIDSPDEGQRVELFRLFLKRYDKRFANSDDPVFSPQEWQYLADSSIEFIGAEIQQVTQDTIARVHRERQTLTVTIDDLIETTLAFNSMYKRDKKKIHDIRNMLVDKADPASSGKRNFLPDRQLDPYTPIPHRN</sequence>
<comment type="similarity">
    <text evidence="3">Belongs to the AAA ATPase family. Highly divergent.</text>
</comment>
<dbReference type="InterPro" id="IPR052381">
    <property type="entry name" value="AAA_domain_protein"/>
</dbReference>
<evidence type="ECO:0000256" key="3">
    <source>
        <dbReference type="ARBA" id="ARBA00038088"/>
    </source>
</evidence>
<proteinExistence type="inferred from homology"/>
<protein>
    <recommendedName>
        <fullName evidence="4">Uncharacterized AAA domain-containing protein ycf46</fullName>
    </recommendedName>
</protein>
<dbReference type="Proteomes" id="UP000010366">
    <property type="component" value="Chromosome"/>
</dbReference>
<dbReference type="InterPro" id="IPR027417">
    <property type="entry name" value="P-loop_NTPase"/>
</dbReference>
<dbReference type="OrthoDB" id="9809379at2"/>
<dbReference type="Gene3D" id="1.10.8.60">
    <property type="match status" value="1"/>
</dbReference>
<keyword evidence="2" id="KW-0067">ATP-binding</keyword>
<name>K9UEA3_CHAP6</name>
<keyword evidence="1" id="KW-0547">Nucleotide-binding</keyword>
<dbReference type="EMBL" id="CP003600">
    <property type="protein sequence ID" value="AFY92751.1"/>
    <property type="molecule type" value="Genomic_DNA"/>
</dbReference>
<evidence type="ECO:0000256" key="4">
    <source>
        <dbReference type="ARBA" id="ARBA00040480"/>
    </source>
</evidence>
<dbReference type="PANTHER" id="PTHR42960:SF1">
    <property type="entry name" value="YCF46 PROTEIN"/>
    <property type="match status" value="1"/>
</dbReference>
<evidence type="ECO:0000313" key="7">
    <source>
        <dbReference type="EMBL" id="AFY92751.1"/>
    </source>
</evidence>
<dbReference type="RefSeq" id="WP_015158927.1">
    <property type="nucleotide sequence ID" value="NC_019697.1"/>
</dbReference>
<dbReference type="InterPro" id="IPR003959">
    <property type="entry name" value="ATPase_AAA_core"/>
</dbReference>
<dbReference type="Pfam" id="PF00004">
    <property type="entry name" value="AAA"/>
    <property type="match status" value="1"/>
</dbReference>
<keyword evidence="8" id="KW-1185">Reference proteome</keyword>
<feature type="domain" description="AAA+ ATPase" evidence="6">
    <location>
        <begin position="229"/>
        <end position="353"/>
    </location>
</feature>
<evidence type="ECO:0000256" key="5">
    <source>
        <dbReference type="SAM" id="MobiDB-lite"/>
    </source>
</evidence>
<dbReference type="HOGENOM" id="CLU_023673_1_0_3"/>
<dbReference type="KEGG" id="cmp:Cha6605_1599"/>
<dbReference type="AlphaFoldDB" id="K9UEA3"/>
<organism evidence="7 8">
    <name type="scientific">Chamaesiphon minutus (strain ATCC 27169 / PCC 6605)</name>
    <dbReference type="NCBI Taxonomy" id="1173020"/>
    <lineage>
        <taxon>Bacteria</taxon>
        <taxon>Bacillati</taxon>
        <taxon>Cyanobacteriota</taxon>
        <taxon>Cyanophyceae</taxon>
        <taxon>Gomontiellales</taxon>
        <taxon>Chamaesiphonaceae</taxon>
        <taxon>Chamaesiphon</taxon>
    </lineage>
</organism>
<reference evidence="7 8" key="1">
    <citation type="submission" date="2012-05" db="EMBL/GenBank/DDBJ databases">
        <title>Finished chromosome of genome of Chamaesiphon sp. PCC 6605.</title>
        <authorList>
            <consortium name="US DOE Joint Genome Institute"/>
            <person name="Gugger M."/>
            <person name="Coursin T."/>
            <person name="Rippka R."/>
            <person name="Tandeau De Marsac N."/>
            <person name="Huntemann M."/>
            <person name="Wei C.-L."/>
            <person name="Han J."/>
            <person name="Detter J.C."/>
            <person name="Han C."/>
            <person name="Tapia R."/>
            <person name="Chen A."/>
            <person name="Kyrpides N."/>
            <person name="Mavromatis K."/>
            <person name="Markowitz V."/>
            <person name="Szeto E."/>
            <person name="Ivanova N."/>
            <person name="Pagani I."/>
            <person name="Pati A."/>
            <person name="Goodwin L."/>
            <person name="Nordberg H.P."/>
            <person name="Cantor M.N."/>
            <person name="Hua S.X."/>
            <person name="Woyke T."/>
            <person name="Kerfeld C.A."/>
        </authorList>
    </citation>
    <scope>NUCLEOTIDE SEQUENCE [LARGE SCALE GENOMIC DNA]</scope>
    <source>
        <strain evidence="8">ATCC 27169 / PCC 6605</strain>
    </source>
</reference>
<evidence type="ECO:0000259" key="6">
    <source>
        <dbReference type="SMART" id="SM00382"/>
    </source>
</evidence>
<dbReference type="Gene3D" id="3.40.50.300">
    <property type="entry name" value="P-loop containing nucleotide triphosphate hydrolases"/>
    <property type="match status" value="1"/>
</dbReference>
<dbReference type="InterPro" id="IPR003593">
    <property type="entry name" value="AAA+_ATPase"/>
</dbReference>
<gene>
    <name evidence="7" type="ORF">Cha6605_1599</name>
</gene>